<proteinExistence type="predicted"/>
<name>A0A412G729_9FIRM</name>
<comment type="caution">
    <text evidence="1">The sequence shown here is derived from an EMBL/GenBank/DDBJ whole genome shotgun (WGS) entry which is preliminary data.</text>
</comment>
<keyword evidence="2" id="KW-1185">Reference proteome</keyword>
<reference evidence="1 2" key="1">
    <citation type="submission" date="2018-08" db="EMBL/GenBank/DDBJ databases">
        <title>A genome reference for cultivated species of the human gut microbiota.</title>
        <authorList>
            <person name="Zou Y."/>
            <person name="Xue W."/>
            <person name="Luo G."/>
        </authorList>
    </citation>
    <scope>NUCLEOTIDE SEQUENCE [LARGE SCALE GENOMIC DNA]</scope>
    <source>
        <strain evidence="1 2">AF24-29</strain>
    </source>
</reference>
<dbReference type="EMBL" id="QRUP01000001">
    <property type="protein sequence ID" value="RGR77104.1"/>
    <property type="molecule type" value="Genomic_DNA"/>
</dbReference>
<protein>
    <submittedName>
        <fullName evidence="1">DUF669 domain-containing protein</fullName>
    </submittedName>
</protein>
<evidence type="ECO:0000313" key="1">
    <source>
        <dbReference type="EMBL" id="RGR77104.1"/>
    </source>
</evidence>
<organism evidence="1 2">
    <name type="scientific">Holdemania filiformis</name>
    <dbReference type="NCBI Taxonomy" id="61171"/>
    <lineage>
        <taxon>Bacteria</taxon>
        <taxon>Bacillati</taxon>
        <taxon>Bacillota</taxon>
        <taxon>Erysipelotrichia</taxon>
        <taxon>Erysipelotrichales</taxon>
        <taxon>Erysipelotrichaceae</taxon>
        <taxon>Holdemania</taxon>
    </lineage>
</organism>
<accession>A0A412G729</accession>
<gene>
    <name evidence="1" type="ORF">DWY25_01010</name>
</gene>
<dbReference type="AlphaFoldDB" id="A0A412G729"/>
<sequence>MTEDAREFILLPDGDYEFVVESFERQHFSGSEKMPACPKAILNIRILAPEGITYVKHQLLLHSRVQYRLSEFFTSIGQKKKGQPMRMNWSAVPGAHGRCKLGHRLYEGNTYNEIKQFYPAPEPGQTPNGNQYTPGAF</sequence>
<evidence type="ECO:0000313" key="2">
    <source>
        <dbReference type="Proteomes" id="UP000284178"/>
    </source>
</evidence>
<dbReference type="Proteomes" id="UP000284178">
    <property type="component" value="Unassembled WGS sequence"/>
</dbReference>